<accession>A0A6J7WM88</accession>
<evidence type="ECO:0000313" key="2">
    <source>
        <dbReference type="EMBL" id="CAB5218950.1"/>
    </source>
</evidence>
<protein>
    <submittedName>
        <fullName evidence="2">Uncharacterized protein</fullName>
    </submittedName>
</protein>
<reference evidence="2" key="1">
    <citation type="submission" date="2020-05" db="EMBL/GenBank/DDBJ databases">
        <authorList>
            <person name="Chiriac C."/>
            <person name="Salcher M."/>
            <person name="Ghai R."/>
            <person name="Kavagutti S V."/>
        </authorList>
    </citation>
    <scope>NUCLEOTIDE SEQUENCE</scope>
</reference>
<gene>
    <name evidence="2" type="ORF">UFOVP221_10</name>
</gene>
<proteinExistence type="predicted"/>
<organism evidence="2">
    <name type="scientific">uncultured Caudovirales phage</name>
    <dbReference type="NCBI Taxonomy" id="2100421"/>
    <lineage>
        <taxon>Viruses</taxon>
        <taxon>Duplodnaviria</taxon>
        <taxon>Heunggongvirae</taxon>
        <taxon>Uroviricota</taxon>
        <taxon>Caudoviricetes</taxon>
        <taxon>Peduoviridae</taxon>
        <taxon>Maltschvirus</taxon>
        <taxon>Maltschvirus maltsch</taxon>
    </lineage>
</organism>
<name>A0A6J7WM88_9CAUD</name>
<feature type="region of interest" description="Disordered" evidence="1">
    <location>
        <begin position="1"/>
        <end position="26"/>
    </location>
</feature>
<sequence length="49" mass="5709">MEHVPDRAKDSKRTTDYQHPHGVVHSHENCHECEAWADADAAKNEWRGR</sequence>
<dbReference type="EMBL" id="LR798267">
    <property type="protein sequence ID" value="CAB5218950.1"/>
    <property type="molecule type" value="Genomic_DNA"/>
</dbReference>
<evidence type="ECO:0000256" key="1">
    <source>
        <dbReference type="SAM" id="MobiDB-lite"/>
    </source>
</evidence>